<dbReference type="EMBL" id="JAZGQO010000010">
    <property type="protein sequence ID" value="KAK6177579.1"/>
    <property type="molecule type" value="Genomic_DNA"/>
</dbReference>
<keyword evidence="1" id="KW-0472">Membrane</keyword>
<evidence type="ECO:0000313" key="3">
    <source>
        <dbReference type="Proteomes" id="UP001347796"/>
    </source>
</evidence>
<keyword evidence="1" id="KW-0812">Transmembrane</keyword>
<accession>A0AAN8JL56</accession>
<feature type="transmembrane region" description="Helical" evidence="1">
    <location>
        <begin position="64"/>
        <end position="84"/>
    </location>
</feature>
<gene>
    <name evidence="2" type="ORF">SNE40_015653</name>
</gene>
<dbReference type="AlphaFoldDB" id="A0AAN8JL56"/>
<keyword evidence="3" id="KW-1185">Reference proteome</keyword>
<name>A0AAN8JL56_PATCE</name>
<keyword evidence="1" id="KW-1133">Transmembrane helix</keyword>
<reference evidence="2 3" key="1">
    <citation type="submission" date="2024-01" db="EMBL/GenBank/DDBJ databases">
        <title>The genome of the rayed Mediterranean limpet Patella caerulea (Linnaeus, 1758).</title>
        <authorList>
            <person name="Anh-Thu Weber A."/>
            <person name="Halstead-Nussloch G."/>
        </authorList>
    </citation>
    <scope>NUCLEOTIDE SEQUENCE [LARGE SCALE GENOMIC DNA]</scope>
    <source>
        <strain evidence="2">AATW-2023a</strain>
        <tissue evidence="2">Whole specimen</tissue>
    </source>
</reference>
<organism evidence="2 3">
    <name type="scientific">Patella caerulea</name>
    <name type="common">Rayed Mediterranean limpet</name>
    <dbReference type="NCBI Taxonomy" id="87958"/>
    <lineage>
        <taxon>Eukaryota</taxon>
        <taxon>Metazoa</taxon>
        <taxon>Spiralia</taxon>
        <taxon>Lophotrochozoa</taxon>
        <taxon>Mollusca</taxon>
        <taxon>Gastropoda</taxon>
        <taxon>Patellogastropoda</taxon>
        <taxon>Patelloidea</taxon>
        <taxon>Patellidae</taxon>
        <taxon>Patella</taxon>
    </lineage>
</organism>
<comment type="caution">
    <text evidence="2">The sequence shown here is derived from an EMBL/GenBank/DDBJ whole genome shotgun (WGS) entry which is preliminary data.</text>
</comment>
<sequence length="85" mass="9717">MCLGALAAILILICNINTILLTKLKTSYSPSYLYLSMSADILYIFSVISQGWGFKVWLHSFPWILSRSLMVISYVLVSFLNSWYL</sequence>
<evidence type="ECO:0000256" key="1">
    <source>
        <dbReference type="SAM" id="Phobius"/>
    </source>
</evidence>
<feature type="transmembrane region" description="Helical" evidence="1">
    <location>
        <begin position="31"/>
        <end position="52"/>
    </location>
</feature>
<protein>
    <submittedName>
        <fullName evidence="2">Uncharacterized protein</fullName>
    </submittedName>
</protein>
<proteinExistence type="predicted"/>
<dbReference type="Proteomes" id="UP001347796">
    <property type="component" value="Unassembled WGS sequence"/>
</dbReference>
<evidence type="ECO:0000313" key="2">
    <source>
        <dbReference type="EMBL" id="KAK6177579.1"/>
    </source>
</evidence>